<keyword evidence="3" id="KW-1185">Reference proteome</keyword>
<name>A0AAV7U0Q2_PLEWA</name>
<feature type="region of interest" description="Disordered" evidence="1">
    <location>
        <begin position="67"/>
        <end position="134"/>
    </location>
</feature>
<sequence>MFYLRPAPGGTVEASQETEESQPTRSRRRGPGRRGGVAPYESRGWCGCSDRGADWWAMGATESCSRMVPGFPGPQRRDSLRRQEPSDPPKAAVRVKVLQERRDRASLTHGRETYQERGPEGAERARRECEKLEE</sequence>
<feature type="compositionally biased region" description="Basic and acidic residues" evidence="1">
    <location>
        <begin position="75"/>
        <end position="87"/>
    </location>
</feature>
<dbReference type="Proteomes" id="UP001066276">
    <property type="component" value="Chromosome 3_2"/>
</dbReference>
<organism evidence="2 3">
    <name type="scientific">Pleurodeles waltl</name>
    <name type="common">Iberian ribbed newt</name>
    <dbReference type="NCBI Taxonomy" id="8319"/>
    <lineage>
        <taxon>Eukaryota</taxon>
        <taxon>Metazoa</taxon>
        <taxon>Chordata</taxon>
        <taxon>Craniata</taxon>
        <taxon>Vertebrata</taxon>
        <taxon>Euteleostomi</taxon>
        <taxon>Amphibia</taxon>
        <taxon>Batrachia</taxon>
        <taxon>Caudata</taxon>
        <taxon>Salamandroidea</taxon>
        <taxon>Salamandridae</taxon>
        <taxon>Pleurodelinae</taxon>
        <taxon>Pleurodeles</taxon>
    </lineage>
</organism>
<proteinExistence type="predicted"/>
<comment type="caution">
    <text evidence="2">The sequence shown here is derived from an EMBL/GenBank/DDBJ whole genome shotgun (WGS) entry which is preliminary data.</text>
</comment>
<dbReference type="AlphaFoldDB" id="A0AAV7U0Q2"/>
<accession>A0AAV7U0Q2</accession>
<feature type="region of interest" description="Disordered" evidence="1">
    <location>
        <begin position="1"/>
        <end position="43"/>
    </location>
</feature>
<reference evidence="2" key="1">
    <citation type="journal article" date="2022" name="bioRxiv">
        <title>Sequencing and chromosome-scale assembly of the giantPleurodeles waltlgenome.</title>
        <authorList>
            <person name="Brown T."/>
            <person name="Elewa A."/>
            <person name="Iarovenko S."/>
            <person name="Subramanian E."/>
            <person name="Araus A.J."/>
            <person name="Petzold A."/>
            <person name="Susuki M."/>
            <person name="Suzuki K.-i.T."/>
            <person name="Hayashi T."/>
            <person name="Toyoda A."/>
            <person name="Oliveira C."/>
            <person name="Osipova E."/>
            <person name="Leigh N.D."/>
            <person name="Simon A."/>
            <person name="Yun M.H."/>
        </authorList>
    </citation>
    <scope>NUCLEOTIDE SEQUENCE</scope>
    <source>
        <strain evidence="2">20211129_DDA</strain>
        <tissue evidence="2">Liver</tissue>
    </source>
</reference>
<protein>
    <submittedName>
        <fullName evidence="2">Uncharacterized protein</fullName>
    </submittedName>
</protein>
<evidence type="ECO:0000256" key="1">
    <source>
        <dbReference type="SAM" id="MobiDB-lite"/>
    </source>
</evidence>
<gene>
    <name evidence="2" type="ORF">NDU88_007792</name>
</gene>
<evidence type="ECO:0000313" key="2">
    <source>
        <dbReference type="EMBL" id="KAJ1182605.1"/>
    </source>
</evidence>
<dbReference type="EMBL" id="JANPWB010000006">
    <property type="protein sequence ID" value="KAJ1182605.1"/>
    <property type="molecule type" value="Genomic_DNA"/>
</dbReference>
<evidence type="ECO:0000313" key="3">
    <source>
        <dbReference type="Proteomes" id="UP001066276"/>
    </source>
</evidence>
<feature type="compositionally biased region" description="Basic and acidic residues" evidence="1">
    <location>
        <begin position="97"/>
        <end position="134"/>
    </location>
</feature>